<dbReference type="EMBL" id="CP009285">
    <property type="protein sequence ID" value="AIQ56724.1"/>
    <property type="molecule type" value="Genomic_DNA"/>
</dbReference>
<dbReference type="Gene3D" id="3.40.50.300">
    <property type="entry name" value="P-loop containing nucleotide triphosphate hydrolases"/>
    <property type="match status" value="1"/>
</dbReference>
<protein>
    <recommendedName>
        <fullName evidence="3">CobQ/CobB/MinD/ParA nucleotide binding domain-containing protein</fullName>
    </recommendedName>
</protein>
<evidence type="ECO:0000313" key="1">
    <source>
        <dbReference type="EMBL" id="AIQ56724.1"/>
    </source>
</evidence>
<evidence type="ECO:0008006" key="3">
    <source>
        <dbReference type="Google" id="ProtNLM"/>
    </source>
</evidence>
<dbReference type="AlphaFoldDB" id="A0A089MJH7"/>
<evidence type="ECO:0000313" key="2">
    <source>
        <dbReference type="Proteomes" id="UP000029518"/>
    </source>
</evidence>
<gene>
    <name evidence="1" type="ORF">PBOR_07055</name>
</gene>
<dbReference type="RefSeq" id="WP_042211020.1">
    <property type="nucleotide sequence ID" value="NZ_CP009285.1"/>
</dbReference>
<dbReference type="Gene3D" id="3.40.50.10850">
    <property type="entry name" value="Ntrc-like two-domain protein"/>
    <property type="match status" value="1"/>
</dbReference>
<name>A0A089MJH7_PAEBO</name>
<organism evidence="1 2">
    <name type="scientific">Paenibacillus borealis</name>
    <dbReference type="NCBI Taxonomy" id="160799"/>
    <lineage>
        <taxon>Bacteria</taxon>
        <taxon>Bacillati</taxon>
        <taxon>Bacillota</taxon>
        <taxon>Bacilli</taxon>
        <taxon>Bacillales</taxon>
        <taxon>Paenibacillaceae</taxon>
        <taxon>Paenibacillus</taxon>
    </lineage>
</organism>
<accession>A0A089MJH7</accession>
<reference evidence="1" key="1">
    <citation type="submission" date="2014-08" db="EMBL/GenBank/DDBJ databases">
        <title>Comparative genomics of the Paenibacillus odorifer group.</title>
        <authorList>
            <person name="den Bakker H.C."/>
            <person name="Tsai Y.-C.Y.-C."/>
            <person name="Martin N."/>
            <person name="Korlach J."/>
            <person name="Wiedmann M."/>
        </authorList>
    </citation>
    <scope>NUCLEOTIDE SEQUENCE [LARGE SCALE GENOMIC DNA]</scope>
    <source>
        <strain evidence="1">DSM 13188</strain>
    </source>
</reference>
<dbReference type="KEGG" id="pbd:PBOR_07055"/>
<dbReference type="SUPFAM" id="SSF52540">
    <property type="entry name" value="P-loop containing nucleoside triphosphate hydrolases"/>
    <property type="match status" value="1"/>
</dbReference>
<dbReference type="OrthoDB" id="3035369at2"/>
<keyword evidence="2" id="KW-1185">Reference proteome</keyword>
<dbReference type="Proteomes" id="UP000029518">
    <property type="component" value="Chromosome"/>
</dbReference>
<sequence>MTARIVLAVRESQYIEPLLHYLHHSEYGEMLRITAFSRLDTFVEFMKGDEIPDAVAGDPSFIEAWLVEGRNTIPWAVLSESGELANAGNLAGGMRIAKYQALPSLLESILQLCDLKRVRTAAAPKEQTLLLGVVSASGSSGKTTVALNMAKQLGALGLSVFYLNLESVDSSGLYLRMPGGNVPGLERLLYELKAGGGENKGGRGKPVWEDYAFRHDSLRCDAFRPVENFKEMLQMSRQDTLDILEGLAAAGNYDVIIADTGSIEEERAQAVLYRCGVLVWVLKNEQVSLHKTERWLTYFDSMHSGMPPELKGRSRFVMNCCREAVNDNPADTGSGLAGVLPYIPSWGMQHYGELCLSSPQFIAGVQQLCRSIVEPALPGVFTGSTA</sequence>
<dbReference type="InterPro" id="IPR027417">
    <property type="entry name" value="P-loop_NTPase"/>
</dbReference>
<dbReference type="HOGENOM" id="CLU_060728_1_0_9"/>
<proteinExistence type="predicted"/>